<keyword evidence="8" id="KW-0732">Signal</keyword>
<dbReference type="InterPro" id="IPR003660">
    <property type="entry name" value="HAMP_dom"/>
</dbReference>
<dbReference type="SUPFAM" id="SSF47226">
    <property type="entry name" value="Histidine-containing phosphotransfer domain, HPT domain"/>
    <property type="match status" value="1"/>
</dbReference>
<dbReference type="Pfam" id="PF00512">
    <property type="entry name" value="HisKA"/>
    <property type="match status" value="1"/>
</dbReference>
<feature type="domain" description="HAMP" evidence="27">
    <location>
        <begin position="194"/>
        <end position="246"/>
    </location>
</feature>
<sequence length="1000" mass="106697">MFNFERSGLSRKLTIISVLSTGSALLLVFAAIALTSLLAHTDNQSRQVTSLADVIGVNSVAPLLFVDRVTAEQALAALAVQDDITQAALYDRNGKPFATFPAGGPDPVPALTPEQLKDLAAARADAGPPPVPTFARSMRVLRPVRAANHLVGAVLIEASLGPMWLGILKSLGITTAATGVSFIVALVLAGRFKGSIAHPIEELIAAAQRVSTSQTYAQVQHQRSDELGTLIDSFNDMLAQIESRDTKLAQSRDQLERQVGVRTEQLEKAKNAAESASQAKSAFLANMSHEIRTPMNGVLGMTELLLATDLTEQQRHYTTMVKRSGEHLLVIINDILDFSKVEAGKLTVEYIHFNFRELLDDIDYVFSPQAHAKGLELEFAIAHDIPVAVVGDPNRLRQVIVNLMGNAIKFTDTGRIMVRVTVVDEDAQSVGLRMEVHDTGVGVSRDARARIFDSFSQADGSTTRKHGGTGLGLAISKQLVELMGGTIGVDNALTHGSIFWFTVRFDKRRVDADEASFNQKTTKGLRALIVDPHADSCATLAALLGRWHLKCDSAATADEGLRLLRAAIACGQPYDVALLDMELPQISGLALAAEIKSDPALAAVRLLLLSTERNAADTVQRREAGVAFQLIKPARESDVYECIVTQLRASEGVRTASSSRPAAHSPHYTHVPPPQAARTPPSYQSSQASLVTAPRAAARKRHKVHKVLLAEDNPVNVEVASAMLESLGLDVARACNGEEALAAAMASDFDVVLMDCQMPVMDGMAATAEIRRHEQQQGRARQLPIIAITANALQGDRETCLAAGMDDYLSKPFTQQSLSETLGRWIALPRAATVHHGDAPARRPAPRPGTATAATATASATAAAPALATAPEPAAAPEAGDTDGTVNRAALEAIRALSADRGEALLQRVISAFVDDTPNHLNSLRDAIAASNTVTIRKAAHSLKSSSANVGAQTLARLCRDMEQLGRNDTTGGAAVLLTTMEREFHAVKGTLSALSVKET</sequence>
<dbReference type="GO" id="GO:0005524">
    <property type="term" value="F:ATP binding"/>
    <property type="evidence" value="ECO:0007669"/>
    <property type="project" value="UniProtKB-KW"/>
</dbReference>
<dbReference type="InterPro" id="IPR033417">
    <property type="entry name" value="CHASE8"/>
</dbReference>
<keyword evidence="5 21" id="KW-0597">Phosphoprotein</keyword>
<dbReference type="SUPFAM" id="SSF52172">
    <property type="entry name" value="CheY-like"/>
    <property type="match status" value="2"/>
</dbReference>
<evidence type="ECO:0000313" key="30">
    <source>
        <dbReference type="Proteomes" id="UP000318431"/>
    </source>
</evidence>
<evidence type="ECO:0000256" key="1">
    <source>
        <dbReference type="ARBA" id="ARBA00000085"/>
    </source>
</evidence>
<evidence type="ECO:0000256" key="2">
    <source>
        <dbReference type="ARBA" id="ARBA00004651"/>
    </source>
</evidence>
<dbReference type="InterPro" id="IPR005467">
    <property type="entry name" value="His_kinase_dom"/>
</dbReference>
<dbReference type="SMART" id="SM00304">
    <property type="entry name" value="HAMP"/>
    <property type="match status" value="1"/>
</dbReference>
<dbReference type="SMART" id="SM00387">
    <property type="entry name" value="HATPase_c"/>
    <property type="match status" value="1"/>
</dbReference>
<dbReference type="CDD" id="cd00156">
    <property type="entry name" value="REC"/>
    <property type="match status" value="1"/>
</dbReference>
<dbReference type="Pfam" id="PF00072">
    <property type="entry name" value="Response_reg"/>
    <property type="match status" value="2"/>
</dbReference>
<dbReference type="Gene3D" id="1.20.120.160">
    <property type="entry name" value="HPT domain"/>
    <property type="match status" value="1"/>
</dbReference>
<name>A0A562RMF1_9BURK</name>
<dbReference type="PROSITE" id="PS50885">
    <property type="entry name" value="HAMP"/>
    <property type="match status" value="1"/>
</dbReference>
<evidence type="ECO:0000256" key="5">
    <source>
        <dbReference type="ARBA" id="ARBA00022553"/>
    </source>
</evidence>
<comment type="caution">
    <text evidence="29">The sequence shown here is derived from an EMBL/GenBank/DDBJ whole genome shotgun (WGS) entry which is preliminary data.</text>
</comment>
<evidence type="ECO:0000256" key="21">
    <source>
        <dbReference type="PROSITE-ProRule" id="PRU00169"/>
    </source>
</evidence>
<evidence type="ECO:0000256" key="7">
    <source>
        <dbReference type="ARBA" id="ARBA00022692"/>
    </source>
</evidence>
<keyword evidence="9" id="KW-0547">Nucleotide-binding</keyword>
<dbReference type="InterPro" id="IPR008207">
    <property type="entry name" value="Sig_transdc_His_kin_Hpt_dom"/>
</dbReference>
<keyword evidence="11" id="KW-0067">ATP-binding</keyword>
<evidence type="ECO:0000256" key="18">
    <source>
        <dbReference type="ARBA" id="ARBA00068150"/>
    </source>
</evidence>
<keyword evidence="30" id="KW-1185">Reference proteome</keyword>
<evidence type="ECO:0000259" key="27">
    <source>
        <dbReference type="PROSITE" id="PS50885"/>
    </source>
</evidence>
<feature type="modified residue" description="4-aspartylphosphate" evidence="21">
    <location>
        <position position="580"/>
    </location>
</feature>
<dbReference type="AlphaFoldDB" id="A0A562RMF1"/>
<evidence type="ECO:0000256" key="19">
    <source>
        <dbReference type="ARBA" id="ARBA00070152"/>
    </source>
</evidence>
<dbReference type="PANTHER" id="PTHR45339:SF1">
    <property type="entry name" value="HYBRID SIGNAL TRANSDUCTION HISTIDINE KINASE J"/>
    <property type="match status" value="1"/>
</dbReference>
<dbReference type="InterPro" id="IPR036097">
    <property type="entry name" value="HisK_dim/P_sf"/>
</dbReference>
<evidence type="ECO:0000256" key="15">
    <source>
        <dbReference type="ARBA" id="ARBA00023136"/>
    </source>
</evidence>
<dbReference type="OrthoDB" id="5290456at2"/>
<dbReference type="EC" id="2.7.13.3" evidence="3"/>
<feature type="modified residue" description="Phosphohistidine" evidence="20">
    <location>
        <position position="941"/>
    </location>
</feature>
<dbReference type="CDD" id="cd06225">
    <property type="entry name" value="HAMP"/>
    <property type="match status" value="1"/>
</dbReference>
<keyword evidence="12 24" id="KW-1133">Transmembrane helix</keyword>
<evidence type="ECO:0000256" key="23">
    <source>
        <dbReference type="SAM" id="MobiDB-lite"/>
    </source>
</evidence>
<dbReference type="CDD" id="cd00082">
    <property type="entry name" value="HisKA"/>
    <property type="match status" value="1"/>
</dbReference>
<evidence type="ECO:0000256" key="6">
    <source>
        <dbReference type="ARBA" id="ARBA00022679"/>
    </source>
</evidence>
<evidence type="ECO:0000256" key="4">
    <source>
        <dbReference type="ARBA" id="ARBA00022475"/>
    </source>
</evidence>
<evidence type="ECO:0000259" key="25">
    <source>
        <dbReference type="PROSITE" id="PS50109"/>
    </source>
</evidence>
<dbReference type="Gene3D" id="1.10.287.130">
    <property type="match status" value="1"/>
</dbReference>
<gene>
    <name evidence="29" type="ORF">IP91_01260</name>
</gene>
<feature type="compositionally biased region" description="Low complexity" evidence="23">
    <location>
        <begin position="848"/>
        <end position="883"/>
    </location>
</feature>
<dbReference type="Proteomes" id="UP000318431">
    <property type="component" value="Unassembled WGS sequence"/>
</dbReference>
<evidence type="ECO:0000256" key="16">
    <source>
        <dbReference type="ARBA" id="ARBA00058004"/>
    </source>
</evidence>
<evidence type="ECO:0000259" key="26">
    <source>
        <dbReference type="PROSITE" id="PS50110"/>
    </source>
</evidence>
<evidence type="ECO:0000256" key="17">
    <source>
        <dbReference type="ARBA" id="ARBA00064003"/>
    </source>
</evidence>
<dbReference type="CDD" id="cd17546">
    <property type="entry name" value="REC_hyHK_CKI1_RcsC-like"/>
    <property type="match status" value="1"/>
</dbReference>
<dbReference type="PANTHER" id="PTHR45339">
    <property type="entry name" value="HYBRID SIGNAL TRANSDUCTION HISTIDINE KINASE J"/>
    <property type="match status" value="1"/>
</dbReference>
<evidence type="ECO:0000256" key="20">
    <source>
        <dbReference type="PROSITE-ProRule" id="PRU00110"/>
    </source>
</evidence>
<dbReference type="Pfam" id="PF00672">
    <property type="entry name" value="HAMP"/>
    <property type="match status" value="1"/>
</dbReference>
<feature type="compositionally biased region" description="Low complexity" evidence="23">
    <location>
        <begin position="656"/>
        <end position="666"/>
    </location>
</feature>
<dbReference type="PROSITE" id="PS50894">
    <property type="entry name" value="HPT"/>
    <property type="match status" value="1"/>
</dbReference>
<keyword evidence="13" id="KW-0902">Two-component regulatory system</keyword>
<feature type="modified residue" description="4-aspartylphosphate" evidence="21">
    <location>
        <position position="755"/>
    </location>
</feature>
<dbReference type="InterPro" id="IPR036890">
    <property type="entry name" value="HATPase_C_sf"/>
</dbReference>
<feature type="transmembrane region" description="Helical" evidence="24">
    <location>
        <begin position="146"/>
        <end position="165"/>
    </location>
</feature>
<evidence type="ECO:0000259" key="28">
    <source>
        <dbReference type="PROSITE" id="PS50894"/>
    </source>
</evidence>
<dbReference type="GO" id="GO:0005886">
    <property type="term" value="C:plasma membrane"/>
    <property type="evidence" value="ECO:0007669"/>
    <property type="project" value="UniProtKB-SubCell"/>
</dbReference>
<dbReference type="InterPro" id="IPR036641">
    <property type="entry name" value="HPT_dom_sf"/>
</dbReference>
<dbReference type="SUPFAM" id="SSF47384">
    <property type="entry name" value="Homodimeric domain of signal transducing histidine kinase"/>
    <property type="match status" value="1"/>
</dbReference>
<keyword evidence="10 29" id="KW-0418">Kinase</keyword>
<feature type="region of interest" description="Disordered" evidence="23">
    <location>
        <begin position="654"/>
        <end position="683"/>
    </location>
</feature>
<dbReference type="RefSeq" id="WP_145647863.1">
    <property type="nucleotide sequence ID" value="NZ_VLLB01000001.1"/>
</dbReference>
<evidence type="ECO:0000256" key="13">
    <source>
        <dbReference type="ARBA" id="ARBA00023012"/>
    </source>
</evidence>
<evidence type="ECO:0000256" key="11">
    <source>
        <dbReference type="ARBA" id="ARBA00022840"/>
    </source>
</evidence>
<dbReference type="FunFam" id="1.10.287.130:FF:000002">
    <property type="entry name" value="Two-component osmosensing histidine kinase"/>
    <property type="match status" value="1"/>
</dbReference>
<evidence type="ECO:0000256" key="22">
    <source>
        <dbReference type="SAM" id="Coils"/>
    </source>
</evidence>
<dbReference type="Pfam" id="PF17152">
    <property type="entry name" value="CHASE8"/>
    <property type="match status" value="1"/>
</dbReference>
<dbReference type="InterPro" id="IPR004358">
    <property type="entry name" value="Sig_transdc_His_kin-like_C"/>
</dbReference>
<dbReference type="Pfam" id="PF02518">
    <property type="entry name" value="HATPase_c"/>
    <property type="match status" value="1"/>
</dbReference>
<dbReference type="InterPro" id="IPR001789">
    <property type="entry name" value="Sig_transdc_resp-reg_receiver"/>
</dbReference>
<comment type="subcellular location">
    <subcellularLocation>
        <location evidence="2">Cell membrane</location>
        <topology evidence="2">Multi-pass membrane protein</topology>
    </subcellularLocation>
</comment>
<accession>A0A562RMF1</accession>
<evidence type="ECO:0000256" key="14">
    <source>
        <dbReference type="ARBA" id="ARBA00023026"/>
    </source>
</evidence>
<keyword evidence="22" id="KW-0175">Coiled coil</keyword>
<dbReference type="SUPFAM" id="SSF158472">
    <property type="entry name" value="HAMP domain-like"/>
    <property type="match status" value="1"/>
</dbReference>
<dbReference type="InterPro" id="IPR003594">
    <property type="entry name" value="HATPase_dom"/>
</dbReference>
<dbReference type="PROSITE" id="PS50110">
    <property type="entry name" value="RESPONSE_REGULATORY"/>
    <property type="match status" value="2"/>
</dbReference>
<organism evidence="29 30">
    <name type="scientific">Pseudoduganella lurida</name>
    <dbReference type="NCBI Taxonomy" id="1036180"/>
    <lineage>
        <taxon>Bacteria</taxon>
        <taxon>Pseudomonadati</taxon>
        <taxon>Pseudomonadota</taxon>
        <taxon>Betaproteobacteria</taxon>
        <taxon>Burkholderiales</taxon>
        <taxon>Oxalobacteraceae</taxon>
        <taxon>Telluria group</taxon>
        <taxon>Pseudoduganella</taxon>
    </lineage>
</organism>
<comment type="subunit">
    <text evidence="17">At low DSF concentrations, interacts with RpfF.</text>
</comment>
<proteinExistence type="predicted"/>
<keyword evidence="15 24" id="KW-0472">Membrane</keyword>
<evidence type="ECO:0000256" key="10">
    <source>
        <dbReference type="ARBA" id="ARBA00022777"/>
    </source>
</evidence>
<feature type="transmembrane region" description="Helical" evidence="24">
    <location>
        <begin position="15"/>
        <end position="39"/>
    </location>
</feature>
<keyword evidence="4" id="KW-1003">Cell membrane</keyword>
<keyword evidence="6" id="KW-0808">Transferase</keyword>
<keyword evidence="14" id="KW-0843">Virulence</keyword>
<dbReference type="InterPro" id="IPR003661">
    <property type="entry name" value="HisK_dim/P_dom"/>
</dbReference>
<evidence type="ECO:0000313" key="29">
    <source>
        <dbReference type="EMBL" id="TWI70179.1"/>
    </source>
</evidence>
<feature type="domain" description="HPt" evidence="28">
    <location>
        <begin position="902"/>
        <end position="995"/>
    </location>
</feature>
<dbReference type="GO" id="GO:0000155">
    <property type="term" value="F:phosphorelay sensor kinase activity"/>
    <property type="evidence" value="ECO:0007669"/>
    <property type="project" value="InterPro"/>
</dbReference>
<dbReference type="SMART" id="SM00073">
    <property type="entry name" value="HPT"/>
    <property type="match status" value="1"/>
</dbReference>
<dbReference type="SUPFAM" id="SSF55874">
    <property type="entry name" value="ATPase domain of HSP90 chaperone/DNA topoisomerase II/histidine kinase"/>
    <property type="match status" value="1"/>
</dbReference>
<dbReference type="SMART" id="SM00448">
    <property type="entry name" value="REC"/>
    <property type="match status" value="2"/>
</dbReference>
<evidence type="ECO:0000256" key="24">
    <source>
        <dbReference type="SAM" id="Phobius"/>
    </source>
</evidence>
<evidence type="ECO:0000256" key="12">
    <source>
        <dbReference type="ARBA" id="ARBA00022989"/>
    </source>
</evidence>
<feature type="domain" description="Histidine kinase" evidence="25">
    <location>
        <begin position="286"/>
        <end position="507"/>
    </location>
</feature>
<protein>
    <recommendedName>
        <fullName evidence="18">Sensory/regulatory protein RpfC</fullName>
        <ecNumber evidence="3">2.7.13.3</ecNumber>
    </recommendedName>
    <alternativeName>
        <fullName evidence="19">Virulence sensor protein BvgS</fullName>
    </alternativeName>
</protein>
<dbReference type="Gene3D" id="3.30.565.10">
    <property type="entry name" value="Histidine kinase-like ATPase, C-terminal domain"/>
    <property type="match status" value="1"/>
</dbReference>
<evidence type="ECO:0000256" key="3">
    <source>
        <dbReference type="ARBA" id="ARBA00012438"/>
    </source>
</evidence>
<dbReference type="SMART" id="SM00388">
    <property type="entry name" value="HisKA"/>
    <property type="match status" value="1"/>
</dbReference>
<dbReference type="Gene3D" id="3.40.50.2300">
    <property type="match status" value="2"/>
</dbReference>
<dbReference type="CDD" id="cd00088">
    <property type="entry name" value="HPT"/>
    <property type="match status" value="1"/>
</dbReference>
<comment type="function">
    <text evidence="16">Member of the two-component regulatory system BvgS/BvgA. Phosphorylates BvgA via a four-step phosphorelay in response to environmental signals.</text>
</comment>
<feature type="domain" description="Response regulatory" evidence="26">
    <location>
        <begin position="526"/>
        <end position="647"/>
    </location>
</feature>
<dbReference type="FunFam" id="3.30.565.10:FF:000010">
    <property type="entry name" value="Sensor histidine kinase RcsC"/>
    <property type="match status" value="1"/>
</dbReference>
<dbReference type="EMBL" id="VLLB01000001">
    <property type="protein sequence ID" value="TWI70179.1"/>
    <property type="molecule type" value="Genomic_DNA"/>
</dbReference>
<feature type="domain" description="Response regulatory" evidence="26">
    <location>
        <begin position="706"/>
        <end position="826"/>
    </location>
</feature>
<dbReference type="InterPro" id="IPR011006">
    <property type="entry name" value="CheY-like_superfamily"/>
</dbReference>
<dbReference type="Gene3D" id="6.10.340.10">
    <property type="match status" value="1"/>
</dbReference>
<feature type="region of interest" description="Disordered" evidence="23">
    <location>
        <begin position="834"/>
        <end position="883"/>
    </location>
</feature>
<comment type="catalytic activity">
    <reaction evidence="1">
        <text>ATP + protein L-histidine = ADP + protein N-phospho-L-histidine.</text>
        <dbReference type="EC" id="2.7.13.3"/>
    </reaction>
</comment>
<evidence type="ECO:0000256" key="8">
    <source>
        <dbReference type="ARBA" id="ARBA00022729"/>
    </source>
</evidence>
<keyword evidence="7 24" id="KW-0812">Transmembrane</keyword>
<reference evidence="29 30" key="1">
    <citation type="journal article" date="2015" name="Stand. Genomic Sci.">
        <title>Genomic Encyclopedia of Bacterial and Archaeal Type Strains, Phase III: the genomes of soil and plant-associated and newly described type strains.</title>
        <authorList>
            <person name="Whitman W.B."/>
            <person name="Woyke T."/>
            <person name="Klenk H.P."/>
            <person name="Zhou Y."/>
            <person name="Lilburn T.G."/>
            <person name="Beck B.J."/>
            <person name="De Vos P."/>
            <person name="Vandamme P."/>
            <person name="Eisen J.A."/>
            <person name="Garrity G."/>
            <person name="Hugenholtz P."/>
            <person name="Kyrpides N.C."/>
        </authorList>
    </citation>
    <scope>NUCLEOTIDE SEQUENCE [LARGE SCALE GENOMIC DNA]</scope>
    <source>
        <strain evidence="29 30">CGMCC 1.10822</strain>
    </source>
</reference>
<dbReference type="CDD" id="cd16922">
    <property type="entry name" value="HATPase_EvgS-ArcB-TorS-like"/>
    <property type="match status" value="1"/>
</dbReference>
<dbReference type="Pfam" id="PF01627">
    <property type="entry name" value="Hpt"/>
    <property type="match status" value="1"/>
</dbReference>
<dbReference type="PROSITE" id="PS50109">
    <property type="entry name" value="HIS_KIN"/>
    <property type="match status" value="1"/>
</dbReference>
<dbReference type="PRINTS" id="PR00344">
    <property type="entry name" value="BCTRLSENSOR"/>
</dbReference>
<feature type="coiled-coil region" evidence="22">
    <location>
        <begin position="238"/>
        <end position="272"/>
    </location>
</feature>
<evidence type="ECO:0000256" key="9">
    <source>
        <dbReference type="ARBA" id="ARBA00022741"/>
    </source>
</evidence>